<evidence type="ECO:0000313" key="15">
    <source>
        <dbReference type="EMBL" id="MBS7661235.1"/>
    </source>
</evidence>
<keyword evidence="16" id="KW-1185">Reference proteome</keyword>
<comment type="caution">
    <text evidence="15">The sequence shown here is derived from an EMBL/GenBank/DDBJ whole genome shotgun (WGS) entry which is preliminary data.</text>
</comment>
<evidence type="ECO:0000256" key="12">
    <source>
        <dbReference type="ARBA" id="ARBA00023136"/>
    </source>
</evidence>
<gene>
    <name evidence="14" type="primary">nqrD</name>
    <name evidence="15" type="ORF">I0D00_04645</name>
</gene>
<protein>
    <recommendedName>
        <fullName evidence="14">Na(+)-translocating NADH-quinone reductase subunit D</fullName>
        <shortName evidence="14">Na(+)-NQR subunit D</shortName>
        <shortName evidence="14">Na(+)-translocating NQR subunit D</shortName>
        <ecNumber evidence="14">7.2.1.1</ecNumber>
    </recommendedName>
    <alternativeName>
        <fullName evidence="14">NQR complex subunit D</fullName>
    </alternativeName>
    <alternativeName>
        <fullName evidence="14">NQR-1 subunit D</fullName>
    </alternativeName>
</protein>
<evidence type="ECO:0000256" key="6">
    <source>
        <dbReference type="ARBA" id="ARBA00022967"/>
    </source>
</evidence>
<evidence type="ECO:0000256" key="3">
    <source>
        <dbReference type="ARBA" id="ARBA00022475"/>
    </source>
</evidence>
<reference evidence="15 16" key="1">
    <citation type="journal article" date="2021" name="Syst. Appl. Microbiol.">
        <title>Pseudomonas lalucatii sp. nov. isolated from Vallgornera, a karstic cave in Mallorca, Western Mediterranean.</title>
        <authorList>
            <person name="Busquets A."/>
            <person name="Mulet M."/>
            <person name="Gomila M."/>
            <person name="Garcia-Valdes E."/>
        </authorList>
    </citation>
    <scope>NUCLEOTIDE SEQUENCE [LARGE SCALE GENOMIC DNA]</scope>
    <source>
        <strain evidence="15 16">R1b54</strain>
    </source>
</reference>
<keyword evidence="11 14" id="KW-0830">Ubiquinone</keyword>
<evidence type="ECO:0000256" key="1">
    <source>
        <dbReference type="ARBA" id="ARBA00004127"/>
    </source>
</evidence>
<keyword evidence="12 14" id="KW-0472">Membrane</keyword>
<keyword evidence="6 14" id="KW-1278">Translocase</keyword>
<evidence type="ECO:0000256" key="9">
    <source>
        <dbReference type="ARBA" id="ARBA00023053"/>
    </source>
</evidence>
<dbReference type="PANTHER" id="PTHR30586:SF1">
    <property type="entry name" value="NA(+)-TRANSLOCATING NADH-QUINONE REDUCTASE SUBUNIT D"/>
    <property type="match status" value="1"/>
</dbReference>
<dbReference type="InterPro" id="IPR011292">
    <property type="entry name" value="NqrD"/>
</dbReference>
<evidence type="ECO:0000256" key="13">
    <source>
        <dbReference type="ARBA" id="ARBA00023201"/>
    </source>
</evidence>
<evidence type="ECO:0000256" key="14">
    <source>
        <dbReference type="HAMAP-Rule" id="MF_00428"/>
    </source>
</evidence>
<dbReference type="PIRSF" id="PIRSF006102">
    <property type="entry name" value="NQR_DE"/>
    <property type="match status" value="1"/>
</dbReference>
<organism evidence="15 16">
    <name type="scientific">Pseudomonas lalucatii</name>
    <dbReference type="NCBI Taxonomy" id="1424203"/>
    <lineage>
        <taxon>Bacteria</taxon>
        <taxon>Pseudomonadati</taxon>
        <taxon>Pseudomonadota</taxon>
        <taxon>Gammaproteobacteria</taxon>
        <taxon>Pseudomonadales</taxon>
        <taxon>Pseudomonadaceae</taxon>
        <taxon>Pseudomonas</taxon>
    </lineage>
</organism>
<dbReference type="Pfam" id="PF02508">
    <property type="entry name" value="Rnf-Nqr"/>
    <property type="match status" value="1"/>
</dbReference>
<sequence>MIMSQPTIKEVLLNPIFNNNPIGLQILGICSALAVTSNLQTALVMSAALTLVTGFSNLFISMIRSQIPSSIRMIVQMVIIASLVIVVDQVLKAYAFSLSKQLSVFVGLIITNCIVMGRAEAFAMQNPPVLSFFDGIGNGLGYSAFLIALGIIRELFGAGKLMGYEIIPVVNDGGWYQPNGMLLLPPSAFFLIGLFIWAVRSWKTDQVESNAYKMAPQVSNKEAY</sequence>
<dbReference type="EC" id="7.2.1.1" evidence="14"/>
<evidence type="ECO:0000256" key="11">
    <source>
        <dbReference type="ARBA" id="ARBA00023075"/>
    </source>
</evidence>
<evidence type="ECO:0000256" key="2">
    <source>
        <dbReference type="ARBA" id="ARBA00022448"/>
    </source>
</evidence>
<dbReference type="HAMAP" id="MF_00428">
    <property type="entry name" value="NqrD"/>
    <property type="match status" value="1"/>
</dbReference>
<proteinExistence type="inferred from homology"/>
<dbReference type="NCBIfam" id="TIGR01939">
    <property type="entry name" value="nqrD"/>
    <property type="match status" value="1"/>
</dbReference>
<dbReference type="NCBIfam" id="NF009070">
    <property type="entry name" value="PRK12405.1"/>
    <property type="match status" value="1"/>
</dbReference>
<keyword evidence="10 14" id="KW-0406">Ion transport</keyword>
<comment type="subcellular location">
    <subcellularLocation>
        <location evidence="14">Cell membrane</location>
        <topology evidence="14">Multi-pass membrane protein</topology>
    </subcellularLocation>
    <subcellularLocation>
        <location evidence="1">Endomembrane system</location>
        <topology evidence="1">Multi-pass membrane protein</topology>
    </subcellularLocation>
</comment>
<feature type="transmembrane region" description="Helical" evidence="14">
    <location>
        <begin position="74"/>
        <end position="95"/>
    </location>
</feature>
<keyword evidence="3 14" id="KW-1003">Cell membrane</keyword>
<comment type="function">
    <text evidence="14">NQR complex catalyzes the reduction of ubiquinone-1 to ubiquinol by two successive reactions, coupled with the transport of Na(+) ions from the cytoplasm to the periplasm. NqrA to NqrE are probably involved in the second step, the conversion of ubisemiquinone to ubiquinol.</text>
</comment>
<evidence type="ECO:0000256" key="4">
    <source>
        <dbReference type="ARBA" id="ARBA00022519"/>
    </source>
</evidence>
<evidence type="ECO:0000313" key="16">
    <source>
        <dbReference type="Proteomes" id="UP001196601"/>
    </source>
</evidence>
<comment type="similarity">
    <text evidence="14">Belongs to the NqrDE/RnfAE family.</text>
</comment>
<keyword evidence="5 14" id="KW-0812">Transmembrane</keyword>
<feature type="transmembrane region" description="Helical" evidence="14">
    <location>
        <begin position="129"/>
        <end position="152"/>
    </location>
</feature>
<comment type="catalytic activity">
    <reaction evidence="14">
        <text>a ubiquinone + n Na(+)(in) + NADH + H(+) = a ubiquinol + n Na(+)(out) + NAD(+)</text>
        <dbReference type="Rhea" id="RHEA:47748"/>
        <dbReference type="Rhea" id="RHEA-COMP:9565"/>
        <dbReference type="Rhea" id="RHEA-COMP:9566"/>
        <dbReference type="ChEBI" id="CHEBI:15378"/>
        <dbReference type="ChEBI" id="CHEBI:16389"/>
        <dbReference type="ChEBI" id="CHEBI:17976"/>
        <dbReference type="ChEBI" id="CHEBI:29101"/>
        <dbReference type="ChEBI" id="CHEBI:57540"/>
        <dbReference type="ChEBI" id="CHEBI:57945"/>
        <dbReference type="EC" id="7.2.1.1"/>
    </reaction>
</comment>
<feature type="transmembrane region" description="Helical" evidence="14">
    <location>
        <begin position="101"/>
        <end position="117"/>
    </location>
</feature>
<keyword evidence="2 14" id="KW-0813">Transport</keyword>
<keyword evidence="9 14" id="KW-0915">Sodium</keyword>
<keyword evidence="4" id="KW-0997">Cell inner membrane</keyword>
<dbReference type="EMBL" id="JADPMV010000001">
    <property type="protein sequence ID" value="MBS7661235.1"/>
    <property type="molecule type" value="Genomic_DNA"/>
</dbReference>
<dbReference type="InterPro" id="IPR003667">
    <property type="entry name" value="NqrDE/RnfAE"/>
</dbReference>
<evidence type="ECO:0000256" key="10">
    <source>
        <dbReference type="ARBA" id="ARBA00023065"/>
    </source>
</evidence>
<accession>A0ABS5PXJ9</accession>
<evidence type="ECO:0000256" key="7">
    <source>
        <dbReference type="ARBA" id="ARBA00022989"/>
    </source>
</evidence>
<keyword evidence="7 14" id="KW-1133">Transmembrane helix</keyword>
<dbReference type="NCBIfam" id="NF006777">
    <property type="entry name" value="PRK09292.1"/>
    <property type="match status" value="1"/>
</dbReference>
<dbReference type="PANTHER" id="PTHR30586">
    <property type="entry name" value="ELECTRON TRANSPORT COMPLEX PROTEIN RNFE"/>
    <property type="match status" value="1"/>
</dbReference>
<feature type="transmembrane region" description="Helical" evidence="14">
    <location>
        <begin position="180"/>
        <end position="199"/>
    </location>
</feature>
<evidence type="ECO:0000256" key="8">
    <source>
        <dbReference type="ARBA" id="ARBA00023027"/>
    </source>
</evidence>
<keyword evidence="8 14" id="KW-0520">NAD</keyword>
<dbReference type="Proteomes" id="UP001196601">
    <property type="component" value="Unassembled WGS sequence"/>
</dbReference>
<name>A0ABS5PXJ9_9PSED</name>
<feature type="transmembrane region" description="Helical" evidence="14">
    <location>
        <begin position="41"/>
        <end position="62"/>
    </location>
</feature>
<feature type="transmembrane region" description="Helical" evidence="14">
    <location>
        <begin position="12"/>
        <end position="35"/>
    </location>
</feature>
<evidence type="ECO:0000256" key="5">
    <source>
        <dbReference type="ARBA" id="ARBA00022692"/>
    </source>
</evidence>
<keyword evidence="13 14" id="KW-0739">Sodium transport</keyword>
<dbReference type="RefSeq" id="WP_213638568.1">
    <property type="nucleotide sequence ID" value="NZ_JADPMV010000001.1"/>
</dbReference>
<comment type="subunit">
    <text evidence="14">Composed of six subunits; NqrA, NqrB, NqrC, NqrD, NqrE and NqrF.</text>
</comment>